<dbReference type="AlphaFoldDB" id="H6L0J7"/>
<keyword evidence="3" id="KW-1185">Reference proteome</keyword>
<protein>
    <submittedName>
        <fullName evidence="2">Uncharacterized protein</fullName>
    </submittedName>
</protein>
<name>H6L0J7_SAPGL</name>
<accession>H6L0J7</accession>
<feature type="region of interest" description="Disordered" evidence="1">
    <location>
        <begin position="178"/>
        <end position="218"/>
    </location>
</feature>
<dbReference type="HOGENOM" id="CLU_1266148_0_0_10"/>
<dbReference type="Gene3D" id="3.90.930.1">
    <property type="match status" value="1"/>
</dbReference>
<dbReference type="KEGG" id="sgn:SGRA_0688"/>
<dbReference type="EMBL" id="CP002831">
    <property type="protein sequence ID" value="AFC23427.1"/>
    <property type="molecule type" value="Genomic_DNA"/>
</dbReference>
<dbReference type="STRING" id="984262.SGRA_0688"/>
<evidence type="ECO:0000256" key="1">
    <source>
        <dbReference type="SAM" id="MobiDB-lite"/>
    </source>
</evidence>
<organism evidence="2 3">
    <name type="scientific">Saprospira grandis (strain Lewin)</name>
    <dbReference type="NCBI Taxonomy" id="984262"/>
    <lineage>
        <taxon>Bacteria</taxon>
        <taxon>Pseudomonadati</taxon>
        <taxon>Bacteroidota</taxon>
        <taxon>Saprospiria</taxon>
        <taxon>Saprospirales</taxon>
        <taxon>Saprospiraceae</taxon>
        <taxon>Saprospira</taxon>
    </lineage>
</organism>
<reference evidence="2 3" key="1">
    <citation type="journal article" date="2012" name="Stand. Genomic Sci.">
        <title>Complete genome sequencing and analysis of Saprospira grandis str. Lewin, a predatory marine bacterium.</title>
        <authorList>
            <person name="Saw J.H."/>
            <person name="Yuryev A."/>
            <person name="Kanbe M."/>
            <person name="Hou S."/>
            <person name="Young A.G."/>
            <person name="Aizawa S."/>
            <person name="Alam M."/>
        </authorList>
    </citation>
    <scope>NUCLEOTIDE SEQUENCE [LARGE SCALE GENOMIC DNA]</scope>
    <source>
        <strain evidence="2 3">Lewin</strain>
    </source>
</reference>
<dbReference type="SUPFAM" id="SSF82185">
    <property type="entry name" value="Histone H3 K4-specific methyltransferase SET7/9 N-terminal domain"/>
    <property type="match status" value="1"/>
</dbReference>
<gene>
    <name evidence="2" type="ordered locus">SGRA_0688</name>
</gene>
<feature type="compositionally biased region" description="Basic and acidic residues" evidence="1">
    <location>
        <begin position="178"/>
        <end position="187"/>
    </location>
</feature>
<dbReference type="eggNOG" id="COG2849">
    <property type="taxonomic scope" value="Bacteria"/>
</dbReference>
<feature type="compositionally biased region" description="Basic residues" evidence="1">
    <location>
        <begin position="188"/>
        <end position="212"/>
    </location>
</feature>
<dbReference type="Proteomes" id="UP000007519">
    <property type="component" value="Chromosome"/>
</dbReference>
<evidence type="ECO:0000313" key="2">
    <source>
        <dbReference type="EMBL" id="AFC23427.1"/>
    </source>
</evidence>
<evidence type="ECO:0000313" key="3">
    <source>
        <dbReference type="Proteomes" id="UP000007519"/>
    </source>
</evidence>
<proteinExistence type="predicted"/>
<sequence length="218" mass="25589">MTSANKWLALGQKNMKNIFLLLFIIGSVEAFAQSELRPLSMLEGDTLVRAKIFVKNPEKLKVQKGKMYFWYHKDRLLGTEAAYSGLLLEGLYERFYPNQNLLEKGFFHKGLKHGLWQKWWENGRLKEELNWKKGQKKGVLRRYNAAGQLIEKGQYRKGKLHGKYYFFDPETGRCIRVERYKKGEKKAAKPKKERKKKPAQKEKKKAKQKKKSATTSSK</sequence>